<evidence type="ECO:0000313" key="1">
    <source>
        <dbReference type="EMBL" id="APL95565.1"/>
    </source>
</evidence>
<sequence>MTGNTSERCAICEGVAGAASSTFSLGGRDGLGFACEACGDYEVARTTLVNWFGKTTRFNARQRAALAHQVRNADRSQGRPLLTDSWMQHFVRTAKLPSPAMQAVNLIRIIGDAVAETGEGHFLDGILDAPLIGSFNQQMFDQLVRELIEQKILVSMGKAQRDNPRGVGVLSGMLYGLSLEGWERYEAERRGQIAGRYGFMAMKFGDATLEALVEDVIKPEVAAALSYTVVDLRNVSRAGVIDNLMREQIRDAAFILVDLTHDNAGAYWEAGYAEGLGKPVIYLCERGKFDNTKTHFDTNHCTTVLWSIGEEMQFKRELVATLRRSLNLFGSGYDT</sequence>
<organism evidence="1 2">
    <name type="scientific">Sphingobium indicum (strain DSM 16412 / CCM 7286 / MTCC 6364 / B90A)</name>
    <dbReference type="NCBI Taxonomy" id="861109"/>
    <lineage>
        <taxon>Bacteria</taxon>
        <taxon>Pseudomonadati</taxon>
        <taxon>Pseudomonadota</taxon>
        <taxon>Alphaproteobacteria</taxon>
        <taxon>Sphingomonadales</taxon>
        <taxon>Sphingomonadaceae</taxon>
        <taxon>Sphingobium</taxon>
    </lineage>
</organism>
<evidence type="ECO:0000313" key="2">
    <source>
        <dbReference type="Proteomes" id="UP000004550"/>
    </source>
</evidence>
<dbReference type="AlphaFoldDB" id="A0A1L5BRP5"/>
<dbReference type="RefSeq" id="WP_007686740.1">
    <property type="nucleotide sequence ID" value="NZ_CP013070.1"/>
</dbReference>
<dbReference type="KEGG" id="sinb:SIDU_14160"/>
<dbReference type="Proteomes" id="UP000004550">
    <property type="component" value="Chromosome"/>
</dbReference>
<dbReference type="Gene3D" id="3.40.50.450">
    <property type="match status" value="1"/>
</dbReference>
<protein>
    <submittedName>
        <fullName evidence="1">Uncharacterized protein</fullName>
    </submittedName>
</protein>
<reference evidence="1 2" key="1">
    <citation type="journal article" date="2012" name="J. Bacteriol.">
        <title>Genome sequence of Sphingobium indicum B90A, a hexachlorocyclohexane-degrading bacterium.</title>
        <authorList>
            <person name="Anand S."/>
            <person name="Sangwan N."/>
            <person name="Lata P."/>
            <person name="Kaur J."/>
            <person name="Dua A."/>
            <person name="Singh A.K."/>
            <person name="Verma M."/>
            <person name="Kaur J."/>
            <person name="Khurana J.P."/>
            <person name="Khurana P."/>
            <person name="Mathur S."/>
            <person name="Lal R."/>
        </authorList>
    </citation>
    <scope>NUCLEOTIDE SEQUENCE [LARGE SCALE GENOMIC DNA]</scope>
    <source>
        <strain evidence="2">DSM 16412 / CCM 7286 / MTCC 6364 / B90A</strain>
    </source>
</reference>
<accession>A0A1L5BRP5</accession>
<dbReference type="EMBL" id="CP013070">
    <property type="protein sequence ID" value="APL95565.1"/>
    <property type="molecule type" value="Genomic_DNA"/>
</dbReference>
<dbReference type="SUPFAM" id="SSF52309">
    <property type="entry name" value="N-(deoxy)ribosyltransferase-like"/>
    <property type="match status" value="1"/>
</dbReference>
<gene>
    <name evidence="1" type="ORF">SIDU_14160</name>
</gene>
<proteinExistence type="predicted"/>
<name>A0A1L5BRP5_SPHIB</name>